<dbReference type="PANTHER" id="PTHR38115">
    <property type="entry name" value="LIPOCALIN-LIKE DOMAIN-CONTAINING PROTEIN"/>
    <property type="match status" value="1"/>
</dbReference>
<dbReference type="AlphaFoldDB" id="A0A0D7A4T7"/>
<dbReference type="OrthoDB" id="425354at2759"/>
<dbReference type="PANTHER" id="PTHR38115:SF1">
    <property type="entry name" value="LIPOCALIN-LIKE DOMAIN-CONTAINING PROTEIN"/>
    <property type="match status" value="1"/>
</dbReference>
<organism evidence="1 2">
    <name type="scientific">Fistulina hepatica ATCC 64428</name>
    <dbReference type="NCBI Taxonomy" id="1128425"/>
    <lineage>
        <taxon>Eukaryota</taxon>
        <taxon>Fungi</taxon>
        <taxon>Dikarya</taxon>
        <taxon>Basidiomycota</taxon>
        <taxon>Agaricomycotina</taxon>
        <taxon>Agaricomycetes</taxon>
        <taxon>Agaricomycetidae</taxon>
        <taxon>Agaricales</taxon>
        <taxon>Fistulinaceae</taxon>
        <taxon>Fistulina</taxon>
    </lineage>
</organism>
<evidence type="ECO:0000313" key="2">
    <source>
        <dbReference type="Proteomes" id="UP000054144"/>
    </source>
</evidence>
<protein>
    <recommendedName>
        <fullName evidence="3">LCCL domain-containing protein</fullName>
    </recommendedName>
</protein>
<name>A0A0D7A4T7_9AGAR</name>
<evidence type="ECO:0000313" key="1">
    <source>
        <dbReference type="EMBL" id="KIY45755.1"/>
    </source>
</evidence>
<keyword evidence="2" id="KW-1185">Reference proteome</keyword>
<dbReference type="InterPro" id="IPR053037">
    <property type="entry name" value="Pericyclase_pydY-like"/>
</dbReference>
<gene>
    <name evidence="1" type="ORF">FISHEDRAFT_60894</name>
</gene>
<sequence length="180" mass="20215">MAVPADLTTKDLSGKFTLNRSLSGDSANMLELQGVSWIKRKVINAASITIKVQHTRSEDGLETLVVEQGNADERDLNWTEKATNHPAFGHIVGKARRIKLEELDVPFLKEGWTSDTLENGVINWYVQSDPTKGDTVWITNQTWGIEEIDGVRRYVRHVKFTGPKGEDIESKMVYDYAGPL</sequence>
<dbReference type="EMBL" id="KN882046">
    <property type="protein sequence ID" value="KIY45755.1"/>
    <property type="molecule type" value="Genomic_DNA"/>
</dbReference>
<dbReference type="Proteomes" id="UP000054144">
    <property type="component" value="Unassembled WGS sequence"/>
</dbReference>
<proteinExistence type="predicted"/>
<accession>A0A0D7A4T7</accession>
<reference evidence="1 2" key="1">
    <citation type="journal article" date="2015" name="Fungal Genet. Biol.">
        <title>Evolution of novel wood decay mechanisms in Agaricales revealed by the genome sequences of Fistulina hepatica and Cylindrobasidium torrendii.</title>
        <authorList>
            <person name="Floudas D."/>
            <person name="Held B.W."/>
            <person name="Riley R."/>
            <person name="Nagy L.G."/>
            <person name="Koehler G."/>
            <person name="Ransdell A.S."/>
            <person name="Younus H."/>
            <person name="Chow J."/>
            <person name="Chiniquy J."/>
            <person name="Lipzen A."/>
            <person name="Tritt A."/>
            <person name="Sun H."/>
            <person name="Haridas S."/>
            <person name="LaButti K."/>
            <person name="Ohm R.A."/>
            <person name="Kues U."/>
            <person name="Blanchette R.A."/>
            <person name="Grigoriev I.V."/>
            <person name="Minto R.E."/>
            <person name="Hibbett D.S."/>
        </authorList>
    </citation>
    <scope>NUCLEOTIDE SEQUENCE [LARGE SCALE GENOMIC DNA]</scope>
    <source>
        <strain evidence="1 2">ATCC 64428</strain>
    </source>
</reference>
<evidence type="ECO:0008006" key="3">
    <source>
        <dbReference type="Google" id="ProtNLM"/>
    </source>
</evidence>